<dbReference type="OMA" id="AHCFEEP"/>
<dbReference type="GeneID" id="108076585"/>
<dbReference type="PRINTS" id="PR00722">
    <property type="entry name" value="CHYMOTRYPSIN"/>
</dbReference>
<dbReference type="InterPro" id="IPR033116">
    <property type="entry name" value="TRYPSIN_SER"/>
</dbReference>
<sequence length="290" mass="31237">MISLIPIVATVLLSPWFVRATPFPGDGRIVGGEVTTIEEFPYQASVQLHGQHICGGAIIGHHFVLTAAHCFEDPYNPEDYTVRVASSEHASGGHLLSLRQVITHGGYNPQSHDNDLALLILNARLNFTEHLQPVPLATEMEPPTPATRLLVSGWGFQGEEGGDNEVSGVSPQLRFVEVDLVEAQQCRHAYRRVLPITQRMICAARPGHDSCQGDSGGPLVGYPLEEGEEATGEGAGGRGKLYGIVSWGLGCANPNYPGVYTNVGAFRNWINAHIGAWGWSGLLEGWSGLQ</sequence>
<dbReference type="InterPro" id="IPR043504">
    <property type="entry name" value="Peptidase_S1_PA_chymotrypsin"/>
</dbReference>
<keyword evidence="4" id="KW-0222">Digestion</keyword>
<dbReference type="RefSeq" id="XP_017024986.1">
    <property type="nucleotide sequence ID" value="XM_017169497.3"/>
</dbReference>
<dbReference type="GO" id="GO:0007586">
    <property type="term" value="P:digestion"/>
    <property type="evidence" value="ECO:0007669"/>
    <property type="project" value="UniProtKB-KW"/>
</dbReference>
<evidence type="ECO:0000256" key="8">
    <source>
        <dbReference type="ARBA" id="ARBA00023157"/>
    </source>
</evidence>
<dbReference type="CDD" id="cd00190">
    <property type="entry name" value="Tryp_SPc"/>
    <property type="match status" value="1"/>
</dbReference>
<name>A0A6P4IQ85_DROKI</name>
<comment type="similarity">
    <text evidence="1">Belongs to the peptidase S1 family.</text>
</comment>
<proteinExistence type="inferred from homology"/>
<dbReference type="PROSITE" id="PS50240">
    <property type="entry name" value="TRYPSIN_DOM"/>
    <property type="match status" value="1"/>
</dbReference>
<dbReference type="Pfam" id="PF00089">
    <property type="entry name" value="Trypsin"/>
    <property type="match status" value="1"/>
</dbReference>
<reference evidence="14" key="1">
    <citation type="submission" date="2025-05" db="UniProtKB">
        <authorList>
            <consortium name="RefSeq"/>
        </authorList>
    </citation>
    <scope>NUCLEOTIDE SEQUENCE [LARGE SCALE GENOMIC DNA]</scope>
    <source>
        <strain evidence="14">14028-0561.14</strain>
    </source>
</reference>
<keyword evidence="5 11" id="KW-0378">Hydrolase</keyword>
<reference evidence="15" key="2">
    <citation type="submission" date="2025-08" db="UniProtKB">
        <authorList>
            <consortium name="RefSeq"/>
        </authorList>
    </citation>
    <scope>IDENTIFICATION</scope>
    <source>
        <strain evidence="15">14028-0561.14</strain>
        <tissue evidence="15">Whole fly</tissue>
    </source>
</reference>
<keyword evidence="14" id="KW-1185">Reference proteome</keyword>
<dbReference type="Proteomes" id="UP001652661">
    <property type="component" value="Chromosome 2R"/>
</dbReference>
<dbReference type="OrthoDB" id="10059102at2759"/>
<dbReference type="InterPro" id="IPR018114">
    <property type="entry name" value="TRYPSIN_HIS"/>
</dbReference>
<keyword evidence="6 11" id="KW-0720">Serine protease</keyword>
<evidence type="ECO:0000256" key="10">
    <source>
        <dbReference type="ARBA" id="ARBA00038868"/>
    </source>
</evidence>
<feature type="chain" id="PRO_5028154717" description="trypsin" evidence="12">
    <location>
        <begin position="21"/>
        <end position="290"/>
    </location>
</feature>
<dbReference type="PANTHER" id="PTHR24276:SF97">
    <property type="entry name" value="GH13245P2-RELATED"/>
    <property type="match status" value="1"/>
</dbReference>
<feature type="signal peptide" evidence="12">
    <location>
        <begin position="1"/>
        <end position="20"/>
    </location>
</feature>
<keyword evidence="2 11" id="KW-0645">Protease</keyword>
<dbReference type="PROSITE" id="PS00135">
    <property type="entry name" value="TRYPSIN_SER"/>
    <property type="match status" value="1"/>
</dbReference>
<dbReference type="PROSITE" id="PS00134">
    <property type="entry name" value="TRYPSIN_HIS"/>
    <property type="match status" value="1"/>
</dbReference>
<evidence type="ECO:0000256" key="5">
    <source>
        <dbReference type="ARBA" id="ARBA00022801"/>
    </source>
</evidence>
<evidence type="ECO:0000256" key="6">
    <source>
        <dbReference type="ARBA" id="ARBA00022825"/>
    </source>
</evidence>
<dbReference type="InterPro" id="IPR001254">
    <property type="entry name" value="Trypsin_dom"/>
</dbReference>
<keyword evidence="8" id="KW-1015">Disulfide bond</keyword>
<feature type="domain" description="Peptidase S1" evidence="13">
    <location>
        <begin position="29"/>
        <end position="275"/>
    </location>
</feature>
<evidence type="ECO:0000256" key="11">
    <source>
        <dbReference type="RuleBase" id="RU363034"/>
    </source>
</evidence>
<evidence type="ECO:0000256" key="1">
    <source>
        <dbReference type="ARBA" id="ARBA00007664"/>
    </source>
</evidence>
<dbReference type="SUPFAM" id="SSF50494">
    <property type="entry name" value="Trypsin-like serine proteases"/>
    <property type="match status" value="1"/>
</dbReference>
<evidence type="ECO:0000256" key="12">
    <source>
        <dbReference type="SAM" id="SignalP"/>
    </source>
</evidence>
<dbReference type="GO" id="GO:0004252">
    <property type="term" value="F:serine-type endopeptidase activity"/>
    <property type="evidence" value="ECO:0007669"/>
    <property type="project" value="UniProtKB-EC"/>
</dbReference>
<organism evidence="14 15">
    <name type="scientific">Drosophila kikkawai</name>
    <name type="common">Fruit fly</name>
    <dbReference type="NCBI Taxonomy" id="30033"/>
    <lineage>
        <taxon>Eukaryota</taxon>
        <taxon>Metazoa</taxon>
        <taxon>Ecdysozoa</taxon>
        <taxon>Arthropoda</taxon>
        <taxon>Hexapoda</taxon>
        <taxon>Insecta</taxon>
        <taxon>Pterygota</taxon>
        <taxon>Neoptera</taxon>
        <taxon>Endopterygota</taxon>
        <taxon>Diptera</taxon>
        <taxon>Brachycera</taxon>
        <taxon>Muscomorpha</taxon>
        <taxon>Ephydroidea</taxon>
        <taxon>Drosophilidae</taxon>
        <taxon>Drosophila</taxon>
        <taxon>Sophophora</taxon>
    </lineage>
</organism>
<evidence type="ECO:0000259" key="13">
    <source>
        <dbReference type="PROSITE" id="PS50240"/>
    </source>
</evidence>
<dbReference type="InterPro" id="IPR009003">
    <property type="entry name" value="Peptidase_S1_PA"/>
</dbReference>
<dbReference type="PANTHER" id="PTHR24276">
    <property type="entry name" value="POLYSERASE-RELATED"/>
    <property type="match status" value="1"/>
</dbReference>
<evidence type="ECO:0000256" key="4">
    <source>
        <dbReference type="ARBA" id="ARBA00022757"/>
    </source>
</evidence>
<keyword evidence="3 12" id="KW-0732">Signal</keyword>
<dbReference type="FunFam" id="2.40.10.10:FF:000034">
    <property type="entry name" value="Eupolytin"/>
    <property type="match status" value="1"/>
</dbReference>
<comment type="catalytic activity">
    <reaction evidence="9">
        <text>Preferential cleavage: Arg-|-Xaa, Lys-|-Xaa.</text>
        <dbReference type="EC" id="3.4.21.4"/>
    </reaction>
</comment>
<evidence type="ECO:0000313" key="15">
    <source>
        <dbReference type="RefSeq" id="XP_017024986.1"/>
    </source>
</evidence>
<evidence type="ECO:0000256" key="3">
    <source>
        <dbReference type="ARBA" id="ARBA00022729"/>
    </source>
</evidence>
<evidence type="ECO:0000313" key="14">
    <source>
        <dbReference type="Proteomes" id="UP001652661"/>
    </source>
</evidence>
<dbReference type="EC" id="3.4.21.4" evidence="10"/>
<evidence type="ECO:0000256" key="9">
    <source>
        <dbReference type="ARBA" id="ARBA00036320"/>
    </source>
</evidence>
<keyword evidence="7" id="KW-0865">Zymogen</keyword>
<evidence type="ECO:0000256" key="2">
    <source>
        <dbReference type="ARBA" id="ARBA00022670"/>
    </source>
</evidence>
<dbReference type="GO" id="GO:0006508">
    <property type="term" value="P:proteolysis"/>
    <property type="evidence" value="ECO:0007669"/>
    <property type="project" value="UniProtKB-KW"/>
</dbReference>
<dbReference type="SMART" id="SM00020">
    <property type="entry name" value="Tryp_SPc"/>
    <property type="match status" value="1"/>
</dbReference>
<dbReference type="Gene3D" id="2.40.10.10">
    <property type="entry name" value="Trypsin-like serine proteases"/>
    <property type="match status" value="1"/>
</dbReference>
<gene>
    <name evidence="15" type="primary">LOC108076585</name>
</gene>
<accession>A0A6P4IQ85</accession>
<dbReference type="InterPro" id="IPR050430">
    <property type="entry name" value="Peptidase_S1"/>
</dbReference>
<dbReference type="InterPro" id="IPR001314">
    <property type="entry name" value="Peptidase_S1A"/>
</dbReference>
<dbReference type="AlphaFoldDB" id="A0A6P4IQ85"/>
<evidence type="ECO:0000256" key="7">
    <source>
        <dbReference type="ARBA" id="ARBA00023145"/>
    </source>
</evidence>
<protein>
    <recommendedName>
        <fullName evidence="10">trypsin</fullName>
        <ecNumber evidence="10">3.4.21.4</ecNumber>
    </recommendedName>
</protein>